<proteinExistence type="predicted"/>
<evidence type="ECO:0000313" key="4">
    <source>
        <dbReference type="Proteomes" id="UP000467841"/>
    </source>
</evidence>
<dbReference type="PANTHER" id="PTHR47074:SF49">
    <property type="entry name" value="POLYNUCLEOTIDYL TRANSFERASE, RIBONUCLEASE H-LIKE SUPERFAMILY PROTEIN"/>
    <property type="match status" value="1"/>
</dbReference>
<gene>
    <name evidence="3" type="ORF">MERR_LOCUS12293</name>
</gene>
<dbReference type="PANTHER" id="PTHR47074">
    <property type="entry name" value="BNAC02G40300D PROTEIN"/>
    <property type="match status" value="1"/>
</dbReference>
<dbReference type="Pfam" id="PF13456">
    <property type="entry name" value="RVT_3"/>
    <property type="match status" value="1"/>
</dbReference>
<dbReference type="InterPro" id="IPR044730">
    <property type="entry name" value="RNase_H-like_dom_plant"/>
</dbReference>
<evidence type="ECO:0000259" key="2">
    <source>
        <dbReference type="Pfam" id="PF13456"/>
    </source>
</evidence>
<dbReference type="AlphaFoldDB" id="A0A6D2IDR1"/>
<dbReference type="InterPro" id="IPR002156">
    <property type="entry name" value="RNaseH_domain"/>
</dbReference>
<reference evidence="3" key="1">
    <citation type="submission" date="2020-01" db="EMBL/GenBank/DDBJ databases">
        <authorList>
            <person name="Mishra B."/>
        </authorList>
    </citation>
    <scope>NUCLEOTIDE SEQUENCE [LARGE SCALE GENOMIC DNA]</scope>
</reference>
<dbReference type="InterPro" id="IPR036397">
    <property type="entry name" value="RNaseH_sf"/>
</dbReference>
<dbReference type="Proteomes" id="UP000467841">
    <property type="component" value="Unassembled WGS sequence"/>
</dbReference>
<name>A0A6D2IDR1_9BRAS</name>
<dbReference type="OrthoDB" id="997105at2759"/>
<feature type="domain" description="RNase H type-1" evidence="2">
    <location>
        <begin position="7"/>
        <end position="104"/>
    </location>
</feature>
<dbReference type="InterPro" id="IPR052929">
    <property type="entry name" value="RNase_H-like_EbsB-rel"/>
</dbReference>
<dbReference type="EMBL" id="CACVBM020000976">
    <property type="protein sequence ID" value="CAA7025058.1"/>
    <property type="molecule type" value="Genomic_DNA"/>
</dbReference>
<comment type="caution">
    <text evidence="3">The sequence shown here is derived from an EMBL/GenBank/DDBJ whole genome shotgun (WGS) entry which is preliminary data.</text>
</comment>
<organism evidence="3 4">
    <name type="scientific">Microthlaspi erraticum</name>
    <dbReference type="NCBI Taxonomy" id="1685480"/>
    <lineage>
        <taxon>Eukaryota</taxon>
        <taxon>Viridiplantae</taxon>
        <taxon>Streptophyta</taxon>
        <taxon>Embryophyta</taxon>
        <taxon>Tracheophyta</taxon>
        <taxon>Spermatophyta</taxon>
        <taxon>Magnoliopsida</taxon>
        <taxon>eudicotyledons</taxon>
        <taxon>Gunneridae</taxon>
        <taxon>Pentapetalae</taxon>
        <taxon>rosids</taxon>
        <taxon>malvids</taxon>
        <taxon>Brassicales</taxon>
        <taxon>Brassicaceae</taxon>
        <taxon>Coluteocarpeae</taxon>
        <taxon>Microthlaspi</taxon>
    </lineage>
</organism>
<evidence type="ECO:0000313" key="3">
    <source>
        <dbReference type="EMBL" id="CAA7025058.1"/>
    </source>
</evidence>
<dbReference type="SUPFAM" id="SSF53098">
    <property type="entry name" value="Ribonuclease H-like"/>
    <property type="match status" value="1"/>
</dbReference>
<keyword evidence="1" id="KW-0812">Transmembrane</keyword>
<dbReference type="Gene3D" id="3.30.420.10">
    <property type="entry name" value="Ribonuclease H-like superfamily/Ribonuclease H"/>
    <property type="match status" value="1"/>
</dbReference>
<keyword evidence="1" id="KW-0472">Membrane</keyword>
<feature type="transmembrane region" description="Helical" evidence="1">
    <location>
        <begin position="68"/>
        <end position="90"/>
    </location>
</feature>
<dbReference type="GO" id="GO:0004523">
    <property type="term" value="F:RNA-DNA hybrid ribonuclease activity"/>
    <property type="evidence" value="ECO:0007669"/>
    <property type="project" value="InterPro"/>
</dbReference>
<accession>A0A6D2IDR1</accession>
<dbReference type="CDD" id="cd06222">
    <property type="entry name" value="RNase_H_like"/>
    <property type="match status" value="1"/>
</dbReference>
<dbReference type="GO" id="GO:0003676">
    <property type="term" value="F:nucleic acid binding"/>
    <property type="evidence" value="ECO:0007669"/>
    <property type="project" value="InterPro"/>
</dbReference>
<keyword evidence="1" id="KW-1133">Transmembrane helix</keyword>
<evidence type="ECO:0000256" key="1">
    <source>
        <dbReference type="SAM" id="Phobius"/>
    </source>
</evidence>
<sequence length="112" mass="12859">MGLRRQRRERTTLRQSSRTISSPLMAEAMAIRSVLNQALDHGITNIKLYSDAQDLIRVINSQEQVKEIYGLLFDIFTFVSMFTSISFHFVPRSKNFLGDSLAKIAKENLEHV</sequence>
<dbReference type="InterPro" id="IPR012337">
    <property type="entry name" value="RNaseH-like_sf"/>
</dbReference>
<protein>
    <recommendedName>
        <fullName evidence="2">RNase H type-1 domain-containing protein</fullName>
    </recommendedName>
</protein>
<keyword evidence="4" id="KW-1185">Reference proteome</keyword>